<reference evidence="1" key="1">
    <citation type="submission" date="2007-05" db="EMBL/GenBank/DDBJ databases">
        <title>Complete sequence of Pseudomonas putida F1.</title>
        <authorList>
            <consortium name="US DOE Joint Genome Institute"/>
            <person name="Copeland A."/>
            <person name="Lucas S."/>
            <person name="Lapidus A."/>
            <person name="Barry K."/>
            <person name="Detter J.C."/>
            <person name="Glavina del Rio T."/>
            <person name="Hammon N."/>
            <person name="Israni S."/>
            <person name="Dalin E."/>
            <person name="Tice H."/>
            <person name="Pitluck S."/>
            <person name="Chain P."/>
            <person name="Malfatti S."/>
            <person name="Shin M."/>
            <person name="Vergez L."/>
            <person name="Schmutz J."/>
            <person name="Larimer F."/>
            <person name="Land M."/>
            <person name="Hauser L."/>
            <person name="Kyrpides N."/>
            <person name="Lykidis A."/>
            <person name="Parales R."/>
            <person name="Richardson P."/>
        </authorList>
    </citation>
    <scope>NUCLEOTIDE SEQUENCE [LARGE SCALE GENOMIC DNA]</scope>
    <source>
        <strain evidence="1">F1</strain>
    </source>
</reference>
<proteinExistence type="predicted"/>
<evidence type="ECO:0000313" key="1">
    <source>
        <dbReference type="EMBL" id="ABQ79324.1"/>
    </source>
</evidence>
<accession>A5W5B4</accession>
<dbReference type="EMBL" id="CP000712">
    <property type="protein sequence ID" value="ABQ79324.1"/>
    <property type="molecule type" value="Genomic_DNA"/>
</dbReference>
<dbReference type="AlphaFoldDB" id="A5W5B4"/>
<gene>
    <name evidence="1" type="ordered locus">Pput_3198</name>
</gene>
<name>A5W5B4_PSEP1</name>
<sequence length="41" mass="4451">MALMSRQAVPLGSKLLPCKRPDALLASSGFRVMKTLTVICF</sequence>
<dbReference type="HOGENOM" id="CLU_3331798_0_0_6"/>
<protein>
    <submittedName>
        <fullName evidence="1">Uncharacterized protein</fullName>
    </submittedName>
</protein>
<organism evidence="1">
    <name type="scientific">Pseudomonas putida (strain ATCC 700007 / DSM 6899 / JCM 31910 / BCRC 17059 / LMG 24140 / F1)</name>
    <dbReference type="NCBI Taxonomy" id="351746"/>
    <lineage>
        <taxon>Bacteria</taxon>
        <taxon>Pseudomonadati</taxon>
        <taxon>Pseudomonadota</taxon>
        <taxon>Gammaproteobacteria</taxon>
        <taxon>Pseudomonadales</taxon>
        <taxon>Pseudomonadaceae</taxon>
        <taxon>Pseudomonas</taxon>
    </lineage>
</organism>
<dbReference type="KEGG" id="ppf:Pput_3198"/>